<dbReference type="AlphaFoldDB" id="A0A0F8XW46"/>
<reference evidence="2" key="1">
    <citation type="journal article" date="2015" name="Nature">
        <title>Complex archaea that bridge the gap between prokaryotes and eukaryotes.</title>
        <authorList>
            <person name="Spang A."/>
            <person name="Saw J.H."/>
            <person name="Jorgensen S.L."/>
            <person name="Zaremba-Niedzwiedzka K."/>
            <person name="Martijn J."/>
            <person name="Lind A.E."/>
            <person name="van Eijk R."/>
            <person name="Schleper C."/>
            <person name="Guy L."/>
            <person name="Ettema T.J."/>
        </authorList>
    </citation>
    <scope>NUCLEOTIDE SEQUENCE</scope>
</reference>
<dbReference type="EMBL" id="LAZR01060536">
    <property type="protein sequence ID" value="KKK65475.1"/>
    <property type="molecule type" value="Genomic_DNA"/>
</dbReference>
<accession>A0A0F8XW46</accession>
<comment type="caution">
    <text evidence="2">The sequence shown here is derived from an EMBL/GenBank/DDBJ whole genome shotgun (WGS) entry which is preliminary data.</text>
</comment>
<name>A0A0F8XW46_9ZZZZ</name>
<gene>
    <name evidence="2" type="ORF">LCGC14_2973750</name>
</gene>
<evidence type="ECO:0000313" key="2">
    <source>
        <dbReference type="EMBL" id="KKK65475.1"/>
    </source>
</evidence>
<proteinExistence type="predicted"/>
<feature type="non-terminal residue" evidence="2">
    <location>
        <position position="1"/>
    </location>
</feature>
<feature type="region of interest" description="Disordered" evidence="1">
    <location>
        <begin position="264"/>
        <end position="294"/>
    </location>
</feature>
<dbReference type="InterPro" id="IPR006944">
    <property type="entry name" value="Phage/GTA_portal"/>
</dbReference>
<organism evidence="2">
    <name type="scientific">marine sediment metagenome</name>
    <dbReference type="NCBI Taxonomy" id="412755"/>
    <lineage>
        <taxon>unclassified sequences</taxon>
        <taxon>metagenomes</taxon>
        <taxon>ecological metagenomes</taxon>
    </lineage>
</organism>
<evidence type="ECO:0008006" key="3">
    <source>
        <dbReference type="Google" id="ProtNLM"/>
    </source>
</evidence>
<dbReference type="Pfam" id="PF04860">
    <property type="entry name" value="Phage_portal"/>
    <property type="match status" value="1"/>
</dbReference>
<protein>
    <recommendedName>
        <fullName evidence="3">Phage portal protein</fullName>
    </recommendedName>
</protein>
<evidence type="ECO:0000256" key="1">
    <source>
        <dbReference type="SAM" id="MobiDB-lite"/>
    </source>
</evidence>
<sequence length="294" mass="33083">GWESPKKAMLDKIKGNGKDILDTIIANMATQYMICGDAFAEAIRDNQGRLVNLKPLNPGEIRIVANNRGQIIRYEQISNAEAGQDPKILHTWDNINDIFHLSWNRVANEIHGISLIEKNKSQIIKINQARDLMAVIYRRHAIPAIIWEVDTDNTTEMNAFKIKQDNIFKKVENLVVPKGSAEATVLQMQRGSIEEGVVMIKSLTEDLTRGFGVPAVTQGSESGSSEATSKILHLNYQPRGKWHRTFVEKQMKAQLNIEINFEEPPSIDPALMTDARKNTGDNPTDNKLKEVKDE</sequence>
<feature type="compositionally biased region" description="Basic and acidic residues" evidence="1">
    <location>
        <begin position="274"/>
        <end position="294"/>
    </location>
</feature>